<dbReference type="AlphaFoldDB" id="A0A6M1RGS4"/>
<dbReference type="InterPro" id="IPR009075">
    <property type="entry name" value="AcylCo_DH/oxidase_C"/>
</dbReference>
<keyword evidence="3 6" id="KW-0285">Flavoprotein</keyword>
<dbReference type="InterPro" id="IPR006089">
    <property type="entry name" value="Acyl-CoA_DH_CS"/>
</dbReference>
<evidence type="ECO:0000256" key="5">
    <source>
        <dbReference type="ARBA" id="ARBA00023002"/>
    </source>
</evidence>
<keyword evidence="4 6" id="KW-0274">FAD</keyword>
<feature type="domain" description="Acyl-CoA oxidase/dehydrogenase middle" evidence="8">
    <location>
        <begin position="126"/>
        <end position="218"/>
    </location>
</feature>
<dbReference type="PROSITE" id="PS00073">
    <property type="entry name" value="ACYL_COA_DH_2"/>
    <property type="match status" value="1"/>
</dbReference>
<evidence type="ECO:0000313" key="10">
    <source>
        <dbReference type="EMBL" id="NGO39248.1"/>
    </source>
</evidence>
<accession>A0A6M1RGS4</accession>
<evidence type="ECO:0000259" key="9">
    <source>
        <dbReference type="Pfam" id="PF02771"/>
    </source>
</evidence>
<dbReference type="PANTHER" id="PTHR43884">
    <property type="entry name" value="ACYL-COA DEHYDROGENASE"/>
    <property type="match status" value="1"/>
</dbReference>
<evidence type="ECO:0000259" key="8">
    <source>
        <dbReference type="Pfam" id="PF02770"/>
    </source>
</evidence>
<protein>
    <submittedName>
        <fullName evidence="10">Acyl-CoA dehydrogenase</fullName>
    </submittedName>
</protein>
<dbReference type="InterPro" id="IPR046373">
    <property type="entry name" value="Acyl-CoA_Oxase/DH_mid-dom_sf"/>
</dbReference>
<dbReference type="Pfam" id="PF02770">
    <property type="entry name" value="Acyl-CoA_dh_M"/>
    <property type="match status" value="1"/>
</dbReference>
<feature type="domain" description="Acyl-CoA dehydrogenase/oxidase C-terminal" evidence="7">
    <location>
        <begin position="231"/>
        <end position="376"/>
    </location>
</feature>
<dbReference type="Gene3D" id="1.10.540.10">
    <property type="entry name" value="Acyl-CoA dehydrogenase/oxidase, N-terminal domain"/>
    <property type="match status" value="1"/>
</dbReference>
<organism evidence="10 11">
    <name type="scientific">Limisphaera ngatamarikiensis</name>
    <dbReference type="NCBI Taxonomy" id="1324935"/>
    <lineage>
        <taxon>Bacteria</taxon>
        <taxon>Pseudomonadati</taxon>
        <taxon>Verrucomicrobiota</taxon>
        <taxon>Verrucomicrobiia</taxon>
        <taxon>Limisphaerales</taxon>
        <taxon>Limisphaeraceae</taxon>
        <taxon>Limisphaera</taxon>
    </lineage>
</organism>
<evidence type="ECO:0000256" key="6">
    <source>
        <dbReference type="RuleBase" id="RU362125"/>
    </source>
</evidence>
<evidence type="ECO:0000259" key="7">
    <source>
        <dbReference type="Pfam" id="PF00441"/>
    </source>
</evidence>
<evidence type="ECO:0000256" key="1">
    <source>
        <dbReference type="ARBA" id="ARBA00001974"/>
    </source>
</evidence>
<dbReference type="InterPro" id="IPR013786">
    <property type="entry name" value="AcylCoA_DH/ox_N"/>
</dbReference>
<evidence type="ECO:0000256" key="3">
    <source>
        <dbReference type="ARBA" id="ARBA00022630"/>
    </source>
</evidence>
<dbReference type="SUPFAM" id="SSF56645">
    <property type="entry name" value="Acyl-CoA dehydrogenase NM domain-like"/>
    <property type="match status" value="1"/>
</dbReference>
<keyword evidence="11" id="KW-1185">Reference proteome</keyword>
<evidence type="ECO:0000313" key="11">
    <source>
        <dbReference type="Proteomes" id="UP000477311"/>
    </source>
</evidence>
<sequence length="380" mass="41607">MDFSWNQEQKRLFSEVESFARAELSRDLVEADREGSFNRGGWEAMGRFGLPGLPVPREYGGLGCDPLTTVGCLERLGYACADNGLLFSLHAHLWTVVVPLLTLGTREQKEKWLPRLCRGRGIGGNAMTEPNAGSDAFALQTTAQRQGDGYLLNGHKSFVSNAPVADVLTVYATLDARLGPAGITVFLVETGTAGVSVRPINKMGLRTSPTGEVSFADCWVPADARLGDEGAGAFVFTRSMTWERGCILASAVGAMQRVLEMSVKYARQRRQYGQAIGKYQQIASRLVAMKERLEVARLLLYRTAWLLSEKRPAYLEAALTKKYISEAWVATCEDAIQVHGGLGYRVETGLDRELRDALGSRIYSGTNEIQCNLIASLLGL</sequence>
<comment type="cofactor">
    <cofactor evidence="1 6">
        <name>FAD</name>
        <dbReference type="ChEBI" id="CHEBI:57692"/>
    </cofactor>
</comment>
<dbReference type="Gene3D" id="2.40.110.10">
    <property type="entry name" value="Butyryl-CoA Dehydrogenase, subunit A, domain 2"/>
    <property type="match status" value="1"/>
</dbReference>
<dbReference type="SUPFAM" id="SSF47203">
    <property type="entry name" value="Acyl-CoA dehydrogenase C-terminal domain-like"/>
    <property type="match status" value="1"/>
</dbReference>
<dbReference type="FunFam" id="1.20.140.10:FF:000001">
    <property type="entry name" value="Acyl-CoA dehydrogenase"/>
    <property type="match status" value="1"/>
</dbReference>
<keyword evidence="5 6" id="KW-0560">Oxidoreductase</keyword>
<dbReference type="PROSITE" id="PS00072">
    <property type="entry name" value="ACYL_COA_DH_1"/>
    <property type="match status" value="1"/>
</dbReference>
<dbReference type="InterPro" id="IPR009100">
    <property type="entry name" value="AcylCoA_DH/oxidase_NM_dom_sf"/>
</dbReference>
<dbReference type="InterPro" id="IPR036250">
    <property type="entry name" value="AcylCo_DH-like_C"/>
</dbReference>
<dbReference type="PANTHER" id="PTHR43884:SF12">
    <property type="entry name" value="ISOVALERYL-COA DEHYDROGENASE, MITOCHONDRIAL-RELATED"/>
    <property type="match status" value="1"/>
</dbReference>
<reference evidence="10 11" key="1">
    <citation type="submission" date="2020-02" db="EMBL/GenBank/DDBJ databases">
        <title>Draft genome sequence of Limisphaera ngatamarikiensis NGM72.4T, a thermophilic Verrucomicrobia grouped in subdivision 3.</title>
        <authorList>
            <person name="Carere C.R."/>
            <person name="Steen J."/>
            <person name="Hugenholtz P."/>
            <person name="Stott M.B."/>
        </authorList>
    </citation>
    <scope>NUCLEOTIDE SEQUENCE [LARGE SCALE GENOMIC DNA]</scope>
    <source>
        <strain evidence="10 11">NGM72.4</strain>
    </source>
</reference>
<dbReference type="EMBL" id="JAAKYA010000052">
    <property type="protein sequence ID" value="NGO39248.1"/>
    <property type="molecule type" value="Genomic_DNA"/>
</dbReference>
<comment type="similarity">
    <text evidence="2 6">Belongs to the acyl-CoA dehydrogenase family.</text>
</comment>
<dbReference type="Pfam" id="PF02771">
    <property type="entry name" value="Acyl-CoA_dh_N"/>
    <property type="match status" value="1"/>
</dbReference>
<dbReference type="InterPro" id="IPR006091">
    <property type="entry name" value="Acyl-CoA_Oxase/DH_mid-dom"/>
</dbReference>
<dbReference type="Pfam" id="PF00441">
    <property type="entry name" value="Acyl-CoA_dh_1"/>
    <property type="match status" value="1"/>
</dbReference>
<dbReference type="GO" id="GO:0050660">
    <property type="term" value="F:flavin adenine dinucleotide binding"/>
    <property type="evidence" value="ECO:0007669"/>
    <property type="project" value="InterPro"/>
</dbReference>
<evidence type="ECO:0000256" key="2">
    <source>
        <dbReference type="ARBA" id="ARBA00009347"/>
    </source>
</evidence>
<proteinExistence type="inferred from homology"/>
<name>A0A6M1RGS4_9BACT</name>
<dbReference type="FunFam" id="2.40.110.10:FF:000002">
    <property type="entry name" value="Acyl-CoA dehydrogenase fadE12"/>
    <property type="match status" value="1"/>
</dbReference>
<comment type="caution">
    <text evidence="10">The sequence shown here is derived from an EMBL/GenBank/DDBJ whole genome shotgun (WGS) entry which is preliminary data.</text>
</comment>
<dbReference type="GO" id="GO:0003995">
    <property type="term" value="F:acyl-CoA dehydrogenase activity"/>
    <property type="evidence" value="ECO:0007669"/>
    <property type="project" value="InterPro"/>
</dbReference>
<dbReference type="Gene3D" id="1.20.140.10">
    <property type="entry name" value="Butyryl-CoA Dehydrogenase, subunit A, domain 3"/>
    <property type="match status" value="1"/>
</dbReference>
<dbReference type="Proteomes" id="UP000477311">
    <property type="component" value="Unassembled WGS sequence"/>
</dbReference>
<dbReference type="PIRSF" id="PIRSF016578">
    <property type="entry name" value="HsaA"/>
    <property type="match status" value="1"/>
</dbReference>
<evidence type="ECO:0000256" key="4">
    <source>
        <dbReference type="ARBA" id="ARBA00022827"/>
    </source>
</evidence>
<feature type="domain" description="Acyl-CoA dehydrogenase/oxidase N-terminal" evidence="9">
    <location>
        <begin position="7"/>
        <end position="119"/>
    </location>
</feature>
<gene>
    <name evidence="10" type="ORF">G4L39_07530</name>
</gene>
<dbReference type="RefSeq" id="WP_165107163.1">
    <property type="nucleotide sequence ID" value="NZ_JAAKYA010000052.1"/>
</dbReference>
<dbReference type="InterPro" id="IPR037069">
    <property type="entry name" value="AcylCoA_DH/ox_N_sf"/>
</dbReference>